<dbReference type="GO" id="GO:0008881">
    <property type="term" value="F:glutamate racemase activity"/>
    <property type="evidence" value="ECO:0007669"/>
    <property type="project" value="UniProtKB-EC"/>
</dbReference>
<evidence type="ECO:0000313" key="8">
    <source>
        <dbReference type="EMBL" id="MDM1048369.1"/>
    </source>
</evidence>
<dbReference type="NCBIfam" id="TIGR00067">
    <property type="entry name" value="glut_race"/>
    <property type="match status" value="1"/>
</dbReference>
<comment type="function">
    <text evidence="7">Provides the (R)-glutamate required for cell wall biosynthesis.</text>
</comment>
<keyword evidence="4 7" id="KW-0573">Peptidoglycan synthesis</keyword>
<feature type="active site" description="Proton donor/acceptor" evidence="7">
    <location>
        <position position="193"/>
    </location>
</feature>
<dbReference type="EMBL" id="JACAGK010000021">
    <property type="protein sequence ID" value="MDM1048369.1"/>
    <property type="molecule type" value="Genomic_DNA"/>
</dbReference>
<dbReference type="InterPro" id="IPR004391">
    <property type="entry name" value="Glu_race"/>
</dbReference>
<evidence type="ECO:0000256" key="7">
    <source>
        <dbReference type="HAMAP-Rule" id="MF_00258"/>
    </source>
</evidence>
<dbReference type="EC" id="5.1.1.3" evidence="2 7"/>
<dbReference type="PROSITE" id="PS00923">
    <property type="entry name" value="ASP_GLU_RACEMASE_1"/>
    <property type="match status" value="1"/>
</dbReference>
<feature type="active site" description="Proton donor/acceptor" evidence="7">
    <location>
        <position position="77"/>
    </location>
</feature>
<gene>
    <name evidence="7 8" type="primary">murI</name>
    <name evidence="8" type="ORF">HX018_08985</name>
</gene>
<sequence>MSDTTIAGPIGIFDSGYGGLTVFKEIHKQLPEYDYIYLGDNARVPYGTRSFETVYEFTKECVFKLFDLGCNLVILACNTASAKALRSIQQNDLPPGKKVLGVIRPTSEIVDQFTKSNKVGILATQGTVNSESYVIEINKFHPQIDVFQHACPFWVPLVENNELQSEGANYFVQQDIEELLALSPNIDTILLACTHYPLLLPIIEKYVPDGINIISQGKLVADSLVDYLKRHPEVEAQCSKGSKLQFFTTDDANEFNEKAEIFFGKRIASQTIKV</sequence>
<dbReference type="Pfam" id="PF01177">
    <property type="entry name" value="Asp_Glu_race"/>
    <property type="match status" value="1"/>
</dbReference>
<dbReference type="PANTHER" id="PTHR21198">
    <property type="entry name" value="GLUTAMATE RACEMASE"/>
    <property type="match status" value="1"/>
</dbReference>
<keyword evidence="5 7" id="KW-0413">Isomerase</keyword>
<name>A0ABT7NMA5_9SPHI</name>
<feature type="binding site" evidence="7">
    <location>
        <begin position="14"/>
        <end position="15"/>
    </location>
    <ligand>
        <name>substrate</name>
    </ligand>
</feature>
<dbReference type="Proteomes" id="UP001170954">
    <property type="component" value="Unassembled WGS sequence"/>
</dbReference>
<dbReference type="InterPro" id="IPR015942">
    <property type="entry name" value="Asp/Glu/hydantoin_racemase"/>
</dbReference>
<comment type="pathway">
    <text evidence="7">Cell wall biogenesis; peptidoglycan biosynthesis.</text>
</comment>
<feature type="binding site" evidence="7">
    <location>
        <begin position="194"/>
        <end position="195"/>
    </location>
    <ligand>
        <name>substrate</name>
    </ligand>
</feature>
<dbReference type="PANTHER" id="PTHR21198:SF2">
    <property type="entry name" value="GLUTAMATE RACEMASE"/>
    <property type="match status" value="1"/>
</dbReference>
<keyword evidence="3 7" id="KW-0133">Cell shape</keyword>
<feature type="binding site" evidence="7">
    <location>
        <begin position="46"/>
        <end position="47"/>
    </location>
    <ligand>
        <name>substrate</name>
    </ligand>
</feature>
<dbReference type="InterPro" id="IPR018187">
    <property type="entry name" value="Asp/Glu_racemase_AS_1"/>
</dbReference>
<comment type="caution">
    <text evidence="8">The sequence shown here is derived from an EMBL/GenBank/DDBJ whole genome shotgun (WGS) entry which is preliminary data.</text>
</comment>
<evidence type="ECO:0000256" key="5">
    <source>
        <dbReference type="ARBA" id="ARBA00023235"/>
    </source>
</evidence>
<protein>
    <recommendedName>
        <fullName evidence="2 7">Glutamate racemase</fullName>
        <ecNumber evidence="2 7">5.1.1.3</ecNumber>
    </recommendedName>
</protein>
<reference evidence="8" key="1">
    <citation type="submission" date="2020-06" db="EMBL/GenBank/DDBJ databases">
        <authorList>
            <person name="Dong N."/>
        </authorList>
    </citation>
    <scope>NUCLEOTIDE SEQUENCE</scope>
    <source>
        <strain evidence="8">R1692</strain>
    </source>
</reference>
<dbReference type="PROSITE" id="PS00924">
    <property type="entry name" value="ASP_GLU_RACEMASE_2"/>
    <property type="match status" value="1"/>
</dbReference>
<dbReference type="SUPFAM" id="SSF53681">
    <property type="entry name" value="Aspartate/glutamate racemase"/>
    <property type="match status" value="2"/>
</dbReference>
<evidence type="ECO:0000256" key="3">
    <source>
        <dbReference type="ARBA" id="ARBA00022960"/>
    </source>
</evidence>
<dbReference type="InterPro" id="IPR033134">
    <property type="entry name" value="Asp/Glu_racemase_AS_2"/>
</dbReference>
<evidence type="ECO:0000313" key="9">
    <source>
        <dbReference type="Proteomes" id="UP001170954"/>
    </source>
</evidence>
<keyword evidence="9" id="KW-1185">Reference proteome</keyword>
<comment type="catalytic activity">
    <reaction evidence="1 7">
        <text>L-glutamate = D-glutamate</text>
        <dbReference type="Rhea" id="RHEA:12813"/>
        <dbReference type="ChEBI" id="CHEBI:29985"/>
        <dbReference type="ChEBI" id="CHEBI:29986"/>
        <dbReference type="EC" id="5.1.1.3"/>
    </reaction>
</comment>
<comment type="similarity">
    <text evidence="7">Belongs to the aspartate/glutamate racemases family.</text>
</comment>
<evidence type="ECO:0000256" key="1">
    <source>
        <dbReference type="ARBA" id="ARBA00001602"/>
    </source>
</evidence>
<dbReference type="RefSeq" id="WP_286651188.1">
    <property type="nucleotide sequence ID" value="NZ_JACAGK010000021.1"/>
</dbReference>
<reference evidence="8" key="2">
    <citation type="journal article" date="2022" name="Sci. Total Environ.">
        <title>Prevalence, transmission, and molecular epidemiology of tet(X)-positive bacteria among humans, animals, and environmental niches in China: An epidemiological, and genomic-based study.</title>
        <authorList>
            <person name="Dong N."/>
            <person name="Zeng Y."/>
            <person name="Cai C."/>
            <person name="Sun C."/>
            <person name="Lu J."/>
            <person name="Liu C."/>
            <person name="Zhou H."/>
            <person name="Sun Q."/>
            <person name="Shu L."/>
            <person name="Wang H."/>
            <person name="Wang Y."/>
            <person name="Wang S."/>
            <person name="Wu C."/>
            <person name="Chan E.W."/>
            <person name="Chen G."/>
            <person name="Shen Z."/>
            <person name="Chen S."/>
            <person name="Zhang R."/>
        </authorList>
    </citation>
    <scope>NUCLEOTIDE SEQUENCE</scope>
    <source>
        <strain evidence="8">R1692</strain>
    </source>
</reference>
<feature type="binding site" evidence="7">
    <location>
        <begin position="78"/>
        <end position="79"/>
    </location>
    <ligand>
        <name>substrate</name>
    </ligand>
</feature>
<accession>A0ABT7NMA5</accession>
<keyword evidence="6 7" id="KW-0961">Cell wall biogenesis/degradation</keyword>
<organism evidence="8 9">
    <name type="scientific">Sphingobacterium hotanense</name>
    <dbReference type="NCBI Taxonomy" id="649196"/>
    <lineage>
        <taxon>Bacteria</taxon>
        <taxon>Pseudomonadati</taxon>
        <taxon>Bacteroidota</taxon>
        <taxon>Sphingobacteriia</taxon>
        <taxon>Sphingobacteriales</taxon>
        <taxon>Sphingobacteriaceae</taxon>
        <taxon>Sphingobacterium</taxon>
    </lineage>
</organism>
<dbReference type="Gene3D" id="3.40.50.1860">
    <property type="match status" value="2"/>
</dbReference>
<evidence type="ECO:0000256" key="6">
    <source>
        <dbReference type="ARBA" id="ARBA00023316"/>
    </source>
</evidence>
<proteinExistence type="inferred from homology"/>
<dbReference type="InterPro" id="IPR001920">
    <property type="entry name" value="Asp/Glu_race"/>
</dbReference>
<evidence type="ECO:0000256" key="4">
    <source>
        <dbReference type="ARBA" id="ARBA00022984"/>
    </source>
</evidence>
<evidence type="ECO:0000256" key="2">
    <source>
        <dbReference type="ARBA" id="ARBA00013090"/>
    </source>
</evidence>
<dbReference type="HAMAP" id="MF_00258">
    <property type="entry name" value="Glu_racemase"/>
    <property type="match status" value="1"/>
</dbReference>